<evidence type="ECO:0000313" key="3">
    <source>
        <dbReference type="Proteomes" id="UP000322225"/>
    </source>
</evidence>
<accession>A0A5M6BWV5</accession>
<dbReference type="EMBL" id="CP144058">
    <property type="protein sequence ID" value="WWD20140.1"/>
    <property type="molecule type" value="Genomic_DNA"/>
</dbReference>
<proteinExistence type="predicted"/>
<organism evidence="2 3">
    <name type="scientific">Kwoniella shandongensis</name>
    <dbReference type="NCBI Taxonomy" id="1734106"/>
    <lineage>
        <taxon>Eukaryota</taxon>
        <taxon>Fungi</taxon>
        <taxon>Dikarya</taxon>
        <taxon>Basidiomycota</taxon>
        <taxon>Agaricomycotina</taxon>
        <taxon>Tremellomycetes</taxon>
        <taxon>Tremellales</taxon>
        <taxon>Cryptococcaceae</taxon>
        <taxon>Kwoniella</taxon>
    </lineage>
</organism>
<dbReference type="RefSeq" id="XP_031859709.1">
    <property type="nucleotide sequence ID" value="XM_032005925.1"/>
</dbReference>
<evidence type="ECO:0000313" key="2">
    <source>
        <dbReference type="EMBL" id="WWD20140.1"/>
    </source>
</evidence>
<reference evidence="2" key="1">
    <citation type="submission" date="2017-08" db="EMBL/GenBank/DDBJ databases">
        <authorList>
            <person name="Cuomo C."/>
            <person name="Billmyre B."/>
            <person name="Heitman J."/>
        </authorList>
    </citation>
    <scope>NUCLEOTIDE SEQUENCE</scope>
    <source>
        <strain evidence="2">CBS 12478</strain>
    </source>
</reference>
<name>A0A5M6BWV5_9TREE</name>
<dbReference type="GeneID" id="43590078"/>
<dbReference type="KEGG" id="ksn:43590078"/>
<feature type="compositionally biased region" description="Polar residues" evidence="1">
    <location>
        <begin position="16"/>
        <end position="29"/>
    </location>
</feature>
<feature type="region of interest" description="Disordered" evidence="1">
    <location>
        <begin position="1"/>
        <end position="29"/>
    </location>
</feature>
<dbReference type="AlphaFoldDB" id="A0A5M6BWV5"/>
<dbReference type="Proteomes" id="UP000322225">
    <property type="component" value="Chromosome 8"/>
</dbReference>
<keyword evidence="3" id="KW-1185">Reference proteome</keyword>
<gene>
    <name evidence="2" type="ORF">CI109_104616</name>
</gene>
<feature type="compositionally biased region" description="Low complexity" evidence="1">
    <location>
        <begin position="1"/>
        <end position="15"/>
    </location>
</feature>
<sequence length="346" mass="40223">MMLRSLLSSSSSRSRQQGTPSSPKASLVCSSTTRTVPRLIPELLPLVVPYADTPTLFNLCLVDIHTSHLAHPLLYDVVQLHSPDAIIRFIQRPPAARRRKIKHIDVLLDPLFVRHREFRRATLNKDKSHPQYGWDRLDGLNSLHLTTKGEDKFKRVSKKGFRTVETDWSIQDLIKIWVGERIAPSQGPAHFRWRHIDINKNKLMEEESPYHTFRWPFEFLSDWTNVISIDLPLTQYPINEGFHLSSLEIKAIQYFSIAGRTLASNALSRIISDVINHQRDQKEENGNGKRKVLEVREPVDELIREGLEQLKREEDKAYLRVVVRPTRRESAAEWRYRVGKGEWMDT</sequence>
<protein>
    <submittedName>
        <fullName evidence="2">Uncharacterized protein</fullName>
    </submittedName>
</protein>
<reference evidence="2" key="2">
    <citation type="submission" date="2024-01" db="EMBL/GenBank/DDBJ databases">
        <title>Comparative genomics of Cryptococcus and Kwoniella reveals pathogenesis evolution and contrasting modes of karyotype evolution via chromosome fusion or intercentromeric recombination.</title>
        <authorList>
            <person name="Coelho M.A."/>
            <person name="David-Palma M."/>
            <person name="Shea T."/>
            <person name="Bowers K."/>
            <person name="McGinley-Smith S."/>
            <person name="Mohammad A.W."/>
            <person name="Gnirke A."/>
            <person name="Yurkov A.M."/>
            <person name="Nowrousian M."/>
            <person name="Sun S."/>
            <person name="Cuomo C.A."/>
            <person name="Heitman J."/>
        </authorList>
    </citation>
    <scope>NUCLEOTIDE SEQUENCE</scope>
    <source>
        <strain evidence="2">CBS 12478</strain>
    </source>
</reference>
<evidence type="ECO:0000256" key="1">
    <source>
        <dbReference type="SAM" id="MobiDB-lite"/>
    </source>
</evidence>